<comment type="function">
    <text evidence="5">Catalyzes the irreversible transfer of a propylamine group from the amino donor S-adenosylmethioninamine (decarboxy-AdoMet) to putrescine (1,4-diaminobutane) to yield spermidine.</text>
</comment>
<dbReference type="Gene3D" id="3.40.50.150">
    <property type="entry name" value="Vaccinia Virus protein VP39"/>
    <property type="match status" value="1"/>
</dbReference>
<feature type="binding site" evidence="5">
    <location>
        <position position="210"/>
    </location>
    <ligand>
        <name>S-methyl-5'-thioadenosine</name>
        <dbReference type="ChEBI" id="CHEBI:17509"/>
    </ligand>
</feature>
<dbReference type="UniPathway" id="UPA00248">
    <property type="reaction ID" value="UER00314"/>
</dbReference>
<dbReference type="PANTHER" id="PTHR43317">
    <property type="entry name" value="THERMOSPERMINE SYNTHASE ACAULIS5"/>
    <property type="match status" value="1"/>
</dbReference>
<dbReference type="GO" id="GO:0010487">
    <property type="term" value="F:thermospermine synthase activity"/>
    <property type="evidence" value="ECO:0007669"/>
    <property type="project" value="UniProtKB-ARBA"/>
</dbReference>
<evidence type="ECO:0000313" key="8">
    <source>
        <dbReference type="EMBL" id="QPJ65158.1"/>
    </source>
</evidence>
<dbReference type="InterPro" id="IPR030374">
    <property type="entry name" value="PABS"/>
</dbReference>
<organism evidence="8 9">
    <name type="scientific">Candidatus Nitrohelix vancouverensis</name>
    <dbReference type="NCBI Taxonomy" id="2705534"/>
    <lineage>
        <taxon>Bacteria</taxon>
        <taxon>Pseudomonadati</taxon>
        <taxon>Nitrospinota/Tectimicrobiota group</taxon>
        <taxon>Nitrospinota</taxon>
        <taxon>Nitrospinia</taxon>
        <taxon>Nitrospinales</taxon>
        <taxon>Nitrospinaceae</taxon>
        <taxon>Candidatus Nitrohelix</taxon>
    </lineage>
</organism>
<feature type="transmembrane region" description="Helical" evidence="5">
    <location>
        <begin position="41"/>
        <end position="62"/>
    </location>
</feature>
<dbReference type="SUPFAM" id="SSF53335">
    <property type="entry name" value="S-adenosyl-L-methionine-dependent methyltransferases"/>
    <property type="match status" value="1"/>
</dbReference>
<dbReference type="InterPro" id="IPR001045">
    <property type="entry name" value="Spermi_synthase"/>
</dbReference>
<comment type="catalytic activity">
    <reaction evidence="5">
        <text>S-adenosyl 3-(methylsulfanyl)propylamine + putrescine = S-methyl-5'-thioadenosine + spermidine + H(+)</text>
        <dbReference type="Rhea" id="RHEA:12721"/>
        <dbReference type="ChEBI" id="CHEBI:15378"/>
        <dbReference type="ChEBI" id="CHEBI:17509"/>
        <dbReference type="ChEBI" id="CHEBI:57443"/>
        <dbReference type="ChEBI" id="CHEBI:57834"/>
        <dbReference type="ChEBI" id="CHEBI:326268"/>
        <dbReference type="EC" id="2.5.1.16"/>
    </reaction>
</comment>
<feature type="domain" description="PABS" evidence="7">
    <location>
        <begin position="160"/>
        <end position="419"/>
    </location>
</feature>
<feature type="active site" description="Proton acceptor" evidence="5 6">
    <location>
        <position position="331"/>
    </location>
</feature>
<feature type="binding site" evidence="5">
    <location>
        <position position="282"/>
    </location>
    <ligand>
        <name>S-methyl-5'-thioadenosine</name>
        <dbReference type="ChEBI" id="CHEBI:17509"/>
    </ligand>
</feature>
<dbReference type="AlphaFoldDB" id="A0A7T0C288"/>
<dbReference type="GO" id="GO:0008295">
    <property type="term" value="P:spermidine biosynthetic process"/>
    <property type="evidence" value="ECO:0007669"/>
    <property type="project" value="UniProtKB-UniRule"/>
</dbReference>
<evidence type="ECO:0000313" key="9">
    <source>
        <dbReference type="Proteomes" id="UP000594464"/>
    </source>
</evidence>
<dbReference type="KEGG" id="nva:G3M78_07050"/>
<keyword evidence="3 5" id="KW-0745">Spermidine biosynthesis</keyword>
<dbReference type="PROSITE" id="PS51006">
    <property type="entry name" value="PABS_2"/>
    <property type="match status" value="1"/>
</dbReference>
<keyword evidence="4 5" id="KW-0620">Polyamine biosynthesis</keyword>
<keyword evidence="5" id="KW-0812">Transmembrane</keyword>
<dbReference type="GO" id="GO:0004766">
    <property type="term" value="F:spermidine synthase activity"/>
    <property type="evidence" value="ECO:0007669"/>
    <property type="project" value="UniProtKB-UniRule"/>
</dbReference>
<evidence type="ECO:0000259" key="7">
    <source>
        <dbReference type="PROSITE" id="PS51006"/>
    </source>
</evidence>
<comment type="subcellular location">
    <subcellularLocation>
        <location evidence="5">Cell membrane</location>
        <topology evidence="5">Multi-pass membrane protein</topology>
    </subcellularLocation>
</comment>
<keyword evidence="2 5" id="KW-0808">Transferase</keyword>
<feature type="transmembrane region" description="Helical" evidence="5">
    <location>
        <begin position="74"/>
        <end position="95"/>
    </location>
</feature>
<protein>
    <recommendedName>
        <fullName evidence="5">Polyamine aminopropyltransferase</fullName>
    </recommendedName>
    <alternativeName>
        <fullName evidence="5">Putrescine aminopropyltransferase</fullName>
        <shortName evidence="5">PAPT</shortName>
    </alternativeName>
    <alternativeName>
        <fullName evidence="5">Spermidine synthase</fullName>
        <shortName evidence="5">SPDS</shortName>
        <shortName evidence="5">SPDSY</shortName>
        <ecNumber evidence="5">2.5.1.16</ecNumber>
    </alternativeName>
</protein>
<evidence type="ECO:0000256" key="6">
    <source>
        <dbReference type="PROSITE-ProRule" id="PRU00354"/>
    </source>
</evidence>
<feature type="binding site" evidence="5">
    <location>
        <begin position="313"/>
        <end position="314"/>
    </location>
    <ligand>
        <name>S-methyl-5'-thioadenosine</name>
        <dbReference type="ChEBI" id="CHEBI:17509"/>
    </ligand>
</feature>
<evidence type="ECO:0000256" key="4">
    <source>
        <dbReference type="ARBA" id="ARBA00023115"/>
    </source>
</evidence>
<dbReference type="HAMAP" id="MF_00198">
    <property type="entry name" value="Spermidine_synth"/>
    <property type="match status" value="1"/>
</dbReference>
<gene>
    <name evidence="5" type="primary">speE</name>
    <name evidence="8" type="ORF">G3M78_07050</name>
</gene>
<proteinExistence type="inferred from homology"/>
<feature type="transmembrane region" description="Helical" evidence="5">
    <location>
        <begin position="14"/>
        <end position="34"/>
    </location>
</feature>
<dbReference type="Pfam" id="PF01564">
    <property type="entry name" value="Spermine_synth"/>
    <property type="match status" value="1"/>
</dbReference>
<comment type="subunit">
    <text evidence="5">Homodimer or homotetramer.</text>
</comment>
<reference evidence="9" key="1">
    <citation type="submission" date="2020-02" db="EMBL/GenBank/DDBJ databases">
        <title>Genomic and physiological characterization of two novel Nitrospinaceae genera.</title>
        <authorList>
            <person name="Mueller A.J."/>
            <person name="Jung M.-Y."/>
            <person name="Strachan C.R."/>
            <person name="Herbold C.W."/>
            <person name="Kirkegaard R.H."/>
            <person name="Daims H."/>
        </authorList>
    </citation>
    <scope>NUCLEOTIDE SEQUENCE [LARGE SCALE GENOMIC DNA]</scope>
</reference>
<dbReference type="GO" id="GO:0005886">
    <property type="term" value="C:plasma membrane"/>
    <property type="evidence" value="ECO:0007669"/>
    <property type="project" value="UniProtKB-SubCell"/>
</dbReference>
<dbReference type="EC" id="2.5.1.16" evidence="5"/>
<dbReference type="PANTHER" id="PTHR43317:SF1">
    <property type="entry name" value="THERMOSPERMINE SYNTHASE ACAULIS5"/>
    <property type="match status" value="1"/>
</dbReference>
<name>A0A7T0C288_9BACT</name>
<comment type="similarity">
    <text evidence="1 5">Belongs to the spermidine/spermine synthase family.</text>
</comment>
<evidence type="ECO:0000256" key="3">
    <source>
        <dbReference type="ARBA" id="ARBA00023066"/>
    </source>
</evidence>
<accession>A0A7T0C288</accession>
<feature type="transmembrane region" description="Helical" evidence="5">
    <location>
        <begin position="141"/>
        <end position="158"/>
    </location>
</feature>
<evidence type="ECO:0000256" key="5">
    <source>
        <dbReference type="HAMAP-Rule" id="MF_00198"/>
    </source>
</evidence>
<dbReference type="Proteomes" id="UP000594464">
    <property type="component" value="Chromosome"/>
</dbReference>
<sequence length="472" mass="53072">MIRDFVAILYGEEVVIVLVTAAFFTGLSFGYLLSLRLSRSVFEALFLASIFIHLTFPFSYRYCAVWLSSSDNNGVAFMAFMFAYALIFSSAFAAFLPQLIHGEGSGENTLQRLKLFYSFELVGFVVGFALVGWSWNRSLDQLLMVYWGLLSVVLYLALKDKLFTALFVGLAIWSSFQLPARDLQSSQMLYEVKHGKDDSRMLMSINSPYQKVEVLERPGGNKYLYLDGLLNLNSSDLETLNYYIATVPASLIKPDKALIIGNGTLSSVTKVYPHAKELKSVELDSGVLLAGQRYFTPPESLEGLERWSLQIDDGKHFLKTSETIYDLIIMDIPSPLTVQEAVLHTAEFYQLARSRLSESGVIAVQLSGPLQQNNRTPARVTAALAKAFKEIMVVDSEEGDRSFAYASDRLPFSLKQVRAFTEDFEDEDSLTLIGPEEVPAYLTEATPLQIDNLDLVLRRGWERFVGRYFDDD</sequence>
<comment type="pathway">
    <text evidence="5">Amine and polyamine biosynthesis; spermidine biosynthesis; spermidine from putrescine: step 1/1.</text>
</comment>
<evidence type="ECO:0000256" key="1">
    <source>
        <dbReference type="ARBA" id="ARBA00007867"/>
    </source>
</evidence>
<keyword evidence="5" id="KW-1003">Cell membrane</keyword>
<feature type="transmembrane region" description="Helical" evidence="5">
    <location>
        <begin position="115"/>
        <end position="135"/>
    </location>
</feature>
<keyword evidence="5" id="KW-1133">Transmembrane helix</keyword>
<evidence type="ECO:0000256" key="2">
    <source>
        <dbReference type="ARBA" id="ARBA00022679"/>
    </source>
</evidence>
<comment type="caution">
    <text evidence="5">Lacks conserved residue(s) required for the propagation of feature annotation.</text>
</comment>
<dbReference type="EMBL" id="CP048620">
    <property type="protein sequence ID" value="QPJ65158.1"/>
    <property type="molecule type" value="Genomic_DNA"/>
</dbReference>
<keyword evidence="5" id="KW-0472">Membrane</keyword>
<dbReference type="InterPro" id="IPR029063">
    <property type="entry name" value="SAM-dependent_MTases_sf"/>
</dbReference>